<keyword evidence="2" id="KW-1185">Reference proteome</keyword>
<organism evidence="1 2">
    <name type="scientific">Staphylococcus simiae CCM 7213 = CCUG 51256</name>
    <dbReference type="NCBI Taxonomy" id="911238"/>
    <lineage>
        <taxon>Bacteria</taxon>
        <taxon>Bacillati</taxon>
        <taxon>Bacillota</taxon>
        <taxon>Bacilli</taxon>
        <taxon>Bacillales</taxon>
        <taxon>Staphylococcaceae</taxon>
        <taxon>Staphylococcus</taxon>
    </lineage>
</organism>
<name>G5JL50_9STAP</name>
<reference evidence="1 2" key="1">
    <citation type="journal article" date="2012" name="BMC Genomics">
        <title>Comparative genomic analysis of the genus Staphylococcus including Staphylococcus aureus and its newly described sister species Staphylococcus simiae.</title>
        <authorList>
            <person name="Suzuki H."/>
            <person name="Lefebure T."/>
            <person name="Pavinski Bitar P."/>
            <person name="Stanhope M.J."/>
        </authorList>
    </citation>
    <scope>NUCLEOTIDE SEQUENCE [LARGE SCALE GENOMIC DNA]</scope>
    <source>
        <strain evidence="1 2">CCM 7213</strain>
    </source>
</reference>
<sequence length="50" mass="5841">MCKTGKVGHWGPSKEKFCQQNFHYNVQAGVRGLKKLYISPIWERTKILAY</sequence>
<gene>
    <name evidence="1" type="ORF">SS7213T_11075</name>
</gene>
<dbReference type="AlphaFoldDB" id="G5JL50"/>
<proteinExistence type="predicted"/>
<evidence type="ECO:0000313" key="1">
    <source>
        <dbReference type="EMBL" id="EHJ07068.1"/>
    </source>
</evidence>
<protein>
    <submittedName>
        <fullName evidence="1">Uncharacterized protein</fullName>
    </submittedName>
</protein>
<dbReference type="Proteomes" id="UP000005413">
    <property type="component" value="Unassembled WGS sequence"/>
</dbReference>
<comment type="caution">
    <text evidence="1">The sequence shown here is derived from an EMBL/GenBank/DDBJ whole genome shotgun (WGS) entry which is preliminary data.</text>
</comment>
<dbReference type="EMBL" id="AEUN01000502">
    <property type="protein sequence ID" value="EHJ07068.1"/>
    <property type="molecule type" value="Genomic_DNA"/>
</dbReference>
<evidence type="ECO:0000313" key="2">
    <source>
        <dbReference type="Proteomes" id="UP000005413"/>
    </source>
</evidence>
<accession>G5JL50</accession>